<gene>
    <name evidence="1" type="ORF">GCM10023184_42430</name>
</gene>
<protein>
    <submittedName>
        <fullName evidence="1">Uncharacterized protein</fullName>
    </submittedName>
</protein>
<dbReference type="EMBL" id="BAABGY010000016">
    <property type="protein sequence ID" value="GAA4342736.1"/>
    <property type="molecule type" value="Genomic_DNA"/>
</dbReference>
<evidence type="ECO:0000313" key="1">
    <source>
        <dbReference type="EMBL" id="GAA4342736.1"/>
    </source>
</evidence>
<accession>A0ABP8HQK1</accession>
<keyword evidence="2" id="KW-1185">Reference proteome</keyword>
<evidence type="ECO:0000313" key="2">
    <source>
        <dbReference type="Proteomes" id="UP001501725"/>
    </source>
</evidence>
<name>A0ABP8HQK1_9BACT</name>
<reference evidence="2" key="1">
    <citation type="journal article" date="2019" name="Int. J. Syst. Evol. Microbiol.">
        <title>The Global Catalogue of Microorganisms (GCM) 10K type strain sequencing project: providing services to taxonomists for standard genome sequencing and annotation.</title>
        <authorList>
            <consortium name="The Broad Institute Genomics Platform"/>
            <consortium name="The Broad Institute Genome Sequencing Center for Infectious Disease"/>
            <person name="Wu L."/>
            <person name="Ma J."/>
        </authorList>
    </citation>
    <scope>NUCLEOTIDE SEQUENCE [LARGE SCALE GENOMIC DNA]</scope>
    <source>
        <strain evidence="2">JCM 17919</strain>
    </source>
</reference>
<sequence>MTERKGRLIRSAATLGPQLKNTATRPMNQFLPAAALLLLAGCSKVAEAIADRATTDAPATDAALEYLIEAGAHSANQNAFRSVSLTEQKFTVRFDSSAIYTTRSAENQYDINKLWGFSDNGGNHHQFSARFGWRWSDGALRLFGYVYNGGRVSSAELGAIAIGADHSCSIRTTARHYVFSVNGRADSLPRTAATARAEGYQLYPYFGGDEPAPHRVRIWIRETK</sequence>
<comment type="caution">
    <text evidence="1">The sequence shown here is derived from an EMBL/GenBank/DDBJ whole genome shotgun (WGS) entry which is preliminary data.</text>
</comment>
<dbReference type="Proteomes" id="UP001501725">
    <property type="component" value="Unassembled WGS sequence"/>
</dbReference>
<organism evidence="1 2">
    <name type="scientific">Flaviaesturariibacter amylovorans</name>
    <dbReference type="NCBI Taxonomy" id="1084520"/>
    <lineage>
        <taxon>Bacteria</taxon>
        <taxon>Pseudomonadati</taxon>
        <taxon>Bacteroidota</taxon>
        <taxon>Chitinophagia</taxon>
        <taxon>Chitinophagales</taxon>
        <taxon>Chitinophagaceae</taxon>
        <taxon>Flaviaestuariibacter</taxon>
    </lineage>
</organism>
<proteinExistence type="predicted"/>